<organism evidence="2 3">
    <name type="scientific">Candidatus Thermokryptus mobilis</name>
    <dbReference type="NCBI Taxonomy" id="1643428"/>
    <lineage>
        <taxon>Bacteria</taxon>
        <taxon>Pseudomonadati</taxon>
        <taxon>Candidatus Kryptoniota</taxon>
        <taxon>Candidatus Thermokryptus</taxon>
    </lineage>
</organism>
<keyword evidence="1" id="KW-0732">Signal</keyword>
<keyword evidence="3" id="KW-1185">Reference proteome</keyword>
<sequence>MRVKLTLLFILLTLSCFLFSQTNYVGTDRCLTCHSFVKPVAKDYKQTLHTKIHQLPSSETVRGDFTQTVSMGSSYGNAQV</sequence>
<feature type="chain" id="PRO_5006624495" evidence="1">
    <location>
        <begin position="21"/>
        <end position="80"/>
    </location>
</feature>
<gene>
    <name evidence="2" type="ORF">JGI1_00139</name>
</gene>
<dbReference type="PROSITE" id="PS51257">
    <property type="entry name" value="PROKAR_LIPOPROTEIN"/>
    <property type="match status" value="1"/>
</dbReference>
<name>A0A0S4MPL4_9BACT</name>
<proteinExistence type="predicted"/>
<protein>
    <submittedName>
        <fullName evidence="2">Uncharacterized protein</fullName>
    </submittedName>
</protein>
<reference evidence="3" key="1">
    <citation type="submission" date="2015-11" db="EMBL/GenBank/DDBJ databases">
        <authorList>
            <person name="Varghese N."/>
        </authorList>
    </citation>
    <scope>NUCLEOTIDE SEQUENCE [LARGE SCALE GENOMIC DNA]</scope>
</reference>
<dbReference type="Proteomes" id="UP000320623">
    <property type="component" value="Unassembled WGS sequence"/>
</dbReference>
<feature type="signal peptide" evidence="1">
    <location>
        <begin position="1"/>
        <end position="20"/>
    </location>
</feature>
<evidence type="ECO:0000256" key="1">
    <source>
        <dbReference type="SAM" id="SignalP"/>
    </source>
</evidence>
<evidence type="ECO:0000313" key="2">
    <source>
        <dbReference type="EMBL" id="CUU00994.1"/>
    </source>
</evidence>
<evidence type="ECO:0000313" key="3">
    <source>
        <dbReference type="Proteomes" id="UP000320623"/>
    </source>
</evidence>
<dbReference type="RefSeq" id="WP_140943945.1">
    <property type="nucleotide sequence ID" value="NZ_FAOO01000001.1"/>
</dbReference>
<dbReference type="AlphaFoldDB" id="A0A0S4MPL4"/>
<dbReference type="STRING" id="1643428.GCA_001442855_00129"/>
<dbReference type="EMBL" id="FAOO01000001">
    <property type="protein sequence ID" value="CUU00994.1"/>
    <property type="molecule type" value="Genomic_DNA"/>
</dbReference>
<accession>A0A0S4MPL4</accession>